<dbReference type="PANTHER" id="PTHR43792">
    <property type="entry name" value="GNAT FAMILY, PUTATIVE (AFU_ORTHOLOGUE AFUA_3G00765)-RELATED-RELATED"/>
    <property type="match status" value="1"/>
</dbReference>
<evidence type="ECO:0000256" key="1">
    <source>
        <dbReference type="ARBA" id="ARBA00022679"/>
    </source>
</evidence>
<dbReference type="Pfam" id="PF13302">
    <property type="entry name" value="Acetyltransf_3"/>
    <property type="match status" value="1"/>
</dbReference>
<dbReference type="GO" id="GO:0016747">
    <property type="term" value="F:acyltransferase activity, transferring groups other than amino-acyl groups"/>
    <property type="evidence" value="ECO:0007669"/>
    <property type="project" value="InterPro"/>
</dbReference>
<evidence type="ECO:0000313" key="6">
    <source>
        <dbReference type="Proteomes" id="UP000273083"/>
    </source>
</evidence>
<keyword evidence="1 5" id="KW-0808">Transferase</keyword>
<dbReference type="InterPro" id="IPR016181">
    <property type="entry name" value="Acyl_CoA_acyltransferase"/>
</dbReference>
<comment type="caution">
    <text evidence="5">The sequence shown here is derived from an EMBL/GenBank/DDBJ whole genome shotgun (WGS) entry which is preliminary data.</text>
</comment>
<dbReference type="EMBL" id="RJVG01000005">
    <property type="protein sequence ID" value="ROR28215.1"/>
    <property type="molecule type" value="Genomic_DNA"/>
</dbReference>
<dbReference type="AlphaFoldDB" id="A0A3N1XNG1"/>
<reference evidence="5 6" key="1">
    <citation type="submission" date="2018-11" db="EMBL/GenBank/DDBJ databases">
        <title>Genomic Encyclopedia of Type Strains, Phase IV (KMG-IV): sequencing the most valuable type-strain genomes for metagenomic binning, comparative biology and taxonomic classification.</title>
        <authorList>
            <person name="Goeker M."/>
        </authorList>
    </citation>
    <scope>NUCLEOTIDE SEQUENCE [LARGE SCALE GENOMIC DNA]</scope>
    <source>
        <strain evidence="5 6">DSM 26537</strain>
    </source>
</reference>
<evidence type="ECO:0000259" key="4">
    <source>
        <dbReference type="PROSITE" id="PS51186"/>
    </source>
</evidence>
<evidence type="ECO:0000256" key="3">
    <source>
        <dbReference type="ARBA" id="ARBA00038502"/>
    </source>
</evidence>
<evidence type="ECO:0000313" key="5">
    <source>
        <dbReference type="EMBL" id="ROR28215.1"/>
    </source>
</evidence>
<proteinExistence type="inferred from homology"/>
<organism evidence="5 6">
    <name type="scientific">Mobilisporobacter senegalensis</name>
    <dbReference type="NCBI Taxonomy" id="1329262"/>
    <lineage>
        <taxon>Bacteria</taxon>
        <taxon>Bacillati</taxon>
        <taxon>Bacillota</taxon>
        <taxon>Clostridia</taxon>
        <taxon>Lachnospirales</taxon>
        <taxon>Lachnospiraceae</taxon>
        <taxon>Mobilisporobacter</taxon>
    </lineage>
</organism>
<protein>
    <submittedName>
        <fullName evidence="5">RimJ/RimL family protein N-acetyltransferase</fullName>
    </submittedName>
</protein>
<dbReference type="Proteomes" id="UP000273083">
    <property type="component" value="Unassembled WGS sequence"/>
</dbReference>
<name>A0A3N1XNG1_9FIRM</name>
<dbReference type="InterPro" id="IPR051531">
    <property type="entry name" value="N-acetyltransferase"/>
</dbReference>
<keyword evidence="6" id="KW-1185">Reference proteome</keyword>
<feature type="domain" description="N-acetyltransferase" evidence="4">
    <location>
        <begin position="23"/>
        <end position="177"/>
    </location>
</feature>
<dbReference type="PANTHER" id="PTHR43792:SF8">
    <property type="entry name" value="[RIBOSOMAL PROTEIN US5]-ALANINE N-ACETYLTRANSFERASE"/>
    <property type="match status" value="1"/>
</dbReference>
<accession>A0A3N1XNG1</accession>
<evidence type="ECO:0000256" key="2">
    <source>
        <dbReference type="ARBA" id="ARBA00023315"/>
    </source>
</evidence>
<dbReference type="OrthoDB" id="9785602at2"/>
<dbReference type="PROSITE" id="PS51186">
    <property type="entry name" value="GNAT"/>
    <property type="match status" value="1"/>
</dbReference>
<keyword evidence="2" id="KW-0012">Acyltransferase</keyword>
<sequence>MDNVVIKTARTIMKFPLGLVSAEEIINAISDRETLRYMDSAPYDYTIESANNFIDFLEYARSSKKHLELGVFDNKTNIYIGMMTLGDINLENNTCELGYWISKPYTGKGIATECASELLNYANNVLGMKTINAYVITGHSKSIALLEKLGFQRKDLLKNNTKNKGVLVDRYWYIKNM</sequence>
<gene>
    <name evidence="5" type="ORF">EDD66_105154</name>
</gene>
<dbReference type="InterPro" id="IPR000182">
    <property type="entry name" value="GNAT_dom"/>
</dbReference>
<dbReference type="Gene3D" id="3.40.630.30">
    <property type="match status" value="1"/>
</dbReference>
<dbReference type="RefSeq" id="WP_123609394.1">
    <property type="nucleotide sequence ID" value="NZ_RJVG01000005.1"/>
</dbReference>
<comment type="similarity">
    <text evidence="3">Belongs to the acetyltransferase family. RimJ subfamily.</text>
</comment>
<dbReference type="SUPFAM" id="SSF55729">
    <property type="entry name" value="Acyl-CoA N-acyltransferases (Nat)"/>
    <property type="match status" value="1"/>
</dbReference>